<evidence type="ECO:0000313" key="3">
    <source>
        <dbReference type="EMBL" id="MBW0466193.1"/>
    </source>
</evidence>
<reference evidence="3" key="1">
    <citation type="submission" date="2021-03" db="EMBL/GenBank/DDBJ databases">
        <title>Draft genome sequence of rust myrtle Austropuccinia psidii MF-1, a brazilian biotype.</title>
        <authorList>
            <person name="Quecine M.C."/>
            <person name="Pachon D.M.R."/>
            <person name="Bonatelli M.L."/>
            <person name="Correr F.H."/>
            <person name="Franceschini L.M."/>
            <person name="Leite T.F."/>
            <person name="Margarido G.R.A."/>
            <person name="Almeida C.A."/>
            <person name="Ferrarezi J.A."/>
            <person name="Labate C.A."/>
        </authorList>
    </citation>
    <scope>NUCLEOTIDE SEQUENCE</scope>
    <source>
        <strain evidence="3">MF-1</strain>
    </source>
</reference>
<sequence>MAPESIVRRGGFLVLNLLLLGPLGSNSETLEKETSLWSAIDSQKIPDDFGAASRRVEELDWKLLLMNPQPLIPPLDTEIVPTLVTRKDERLGTLKRNLVFQDNFDTYAEGSAEMDGEELELTTLIQRRRIHSTSPSPSQGNTTTNEVIRSPQPPQPGHLHLPLPLPIWNHLRPEPLETQFRQSLNQSFTTLAAGISLETLLIKKR</sequence>
<protein>
    <submittedName>
        <fullName evidence="3">Uncharacterized protein</fullName>
    </submittedName>
</protein>
<feature type="chain" id="PRO_5040170339" evidence="2">
    <location>
        <begin position="28"/>
        <end position="205"/>
    </location>
</feature>
<evidence type="ECO:0000313" key="4">
    <source>
        <dbReference type="Proteomes" id="UP000765509"/>
    </source>
</evidence>
<evidence type="ECO:0000256" key="2">
    <source>
        <dbReference type="SAM" id="SignalP"/>
    </source>
</evidence>
<feature type="signal peptide" evidence="2">
    <location>
        <begin position="1"/>
        <end position="27"/>
    </location>
</feature>
<keyword evidence="4" id="KW-1185">Reference proteome</keyword>
<feature type="compositionally biased region" description="Polar residues" evidence="1">
    <location>
        <begin position="132"/>
        <end position="147"/>
    </location>
</feature>
<accession>A0A9Q3GG12</accession>
<evidence type="ECO:0000256" key="1">
    <source>
        <dbReference type="SAM" id="MobiDB-lite"/>
    </source>
</evidence>
<dbReference type="AlphaFoldDB" id="A0A9Q3GG12"/>
<name>A0A9Q3GG12_9BASI</name>
<keyword evidence="2" id="KW-0732">Signal</keyword>
<organism evidence="3 4">
    <name type="scientific">Austropuccinia psidii MF-1</name>
    <dbReference type="NCBI Taxonomy" id="1389203"/>
    <lineage>
        <taxon>Eukaryota</taxon>
        <taxon>Fungi</taxon>
        <taxon>Dikarya</taxon>
        <taxon>Basidiomycota</taxon>
        <taxon>Pucciniomycotina</taxon>
        <taxon>Pucciniomycetes</taxon>
        <taxon>Pucciniales</taxon>
        <taxon>Sphaerophragmiaceae</taxon>
        <taxon>Austropuccinia</taxon>
    </lineage>
</organism>
<dbReference type="Proteomes" id="UP000765509">
    <property type="component" value="Unassembled WGS sequence"/>
</dbReference>
<proteinExistence type="predicted"/>
<comment type="caution">
    <text evidence="3">The sequence shown here is derived from an EMBL/GenBank/DDBJ whole genome shotgun (WGS) entry which is preliminary data.</text>
</comment>
<gene>
    <name evidence="3" type="ORF">O181_005908</name>
</gene>
<feature type="region of interest" description="Disordered" evidence="1">
    <location>
        <begin position="128"/>
        <end position="160"/>
    </location>
</feature>
<dbReference type="EMBL" id="AVOT02001234">
    <property type="protein sequence ID" value="MBW0466193.1"/>
    <property type="molecule type" value="Genomic_DNA"/>
</dbReference>